<keyword evidence="5" id="KW-0175">Coiled coil</keyword>
<reference evidence="7" key="1">
    <citation type="submission" date="2019-09" db="EMBL/GenBank/DDBJ databases">
        <title>Draft genome information of white flower Hibiscus syriacus.</title>
        <authorList>
            <person name="Kim Y.-M."/>
        </authorList>
    </citation>
    <scope>NUCLEOTIDE SEQUENCE [LARGE SCALE GENOMIC DNA]</scope>
    <source>
        <strain evidence="7">YM2019G1</strain>
    </source>
</reference>
<dbReference type="SMART" id="SM00129">
    <property type="entry name" value="KISc"/>
    <property type="match status" value="1"/>
</dbReference>
<comment type="caution">
    <text evidence="4">Lacks conserved residue(s) required for the propagation of feature annotation.</text>
</comment>
<comment type="similarity">
    <text evidence="1">Belongs to the TRAFAC class myosin-kinesin ATPase superfamily. Kinesin family. KIN-7 subfamily.</text>
</comment>
<proteinExistence type="inferred from homology"/>
<dbReference type="GO" id="GO:0007018">
    <property type="term" value="P:microtubule-based movement"/>
    <property type="evidence" value="ECO:0007669"/>
    <property type="project" value="InterPro"/>
</dbReference>
<dbReference type="AlphaFoldDB" id="A0A6A3BI19"/>
<accession>A0A6A3BI19</accession>
<dbReference type="PROSITE" id="PS50067">
    <property type="entry name" value="KINESIN_MOTOR_2"/>
    <property type="match status" value="1"/>
</dbReference>
<keyword evidence="2" id="KW-0493">Microtubule</keyword>
<gene>
    <name evidence="7" type="ORF">F3Y22_tig00110160pilonHSYRG00004</name>
</gene>
<dbReference type="InterPro" id="IPR027417">
    <property type="entry name" value="P-loop_NTPase"/>
</dbReference>
<dbReference type="PRINTS" id="PR00380">
    <property type="entry name" value="KINESINHEAVY"/>
</dbReference>
<organism evidence="7 8">
    <name type="scientific">Hibiscus syriacus</name>
    <name type="common">Rose of Sharon</name>
    <dbReference type="NCBI Taxonomy" id="106335"/>
    <lineage>
        <taxon>Eukaryota</taxon>
        <taxon>Viridiplantae</taxon>
        <taxon>Streptophyta</taxon>
        <taxon>Embryophyta</taxon>
        <taxon>Tracheophyta</taxon>
        <taxon>Spermatophyta</taxon>
        <taxon>Magnoliopsida</taxon>
        <taxon>eudicotyledons</taxon>
        <taxon>Gunneridae</taxon>
        <taxon>Pentapetalae</taxon>
        <taxon>rosids</taxon>
        <taxon>malvids</taxon>
        <taxon>Malvales</taxon>
        <taxon>Malvaceae</taxon>
        <taxon>Malvoideae</taxon>
        <taxon>Hibiscus</taxon>
    </lineage>
</organism>
<evidence type="ECO:0000313" key="8">
    <source>
        <dbReference type="Proteomes" id="UP000436088"/>
    </source>
</evidence>
<evidence type="ECO:0000256" key="3">
    <source>
        <dbReference type="ARBA" id="ARBA00023175"/>
    </source>
</evidence>
<sequence>MVVMDGRDEEMQERIGCEERIFVSVRLWPLNEKEIDRHDASDWECISDNTIIYRNSLSVSEKSMYPTAYTFATIFAYGQTSSGKTYTMTGITEYAMADIYDYVQRRGMVVDKLTEETLRDWNHFKELLSICEAQRQIGETALNETSSRSHQILRVTVESSAQEVLLLATDQEPSWPPCKGKSGHIPYRDSKLTRILRSSLGGNVRTVIICTMSPARTHVELSRNTLLFASCAKEVTTNGQVNLVLSNKALVKQVQREMARLENELRIARTKPTSSISDALLREKDLEIKKWSRGYDKRLTMEVLEMKNSENSQYPKLRVRGKDSLDSANSIIVRPVMSAGVRSRCPSDIQSFSSEENFLQLPDFKLTIPRSSASSPQLSPRCPFFIGSTLCQEENNDENSVAPCKEVRCIDPNSTISGVIEVDIEDTSKQESKSSHLNENIVLAPHEKAYLCKLKEEPYGCRSLRFTRSCEASLMTVSQWIEKVQENHGVSPVQNAKDFTERPYSFHRKSSALKFFDYKSEAGEVIRNGSPLESQSSFTSAAGWSVQTPENQISTDFHTSTGGAEEMSSNHKYENQHGDSLALNATPETCGSSSAWPSEFNRLQRERIELWRDCNVSLVHRTYFFPLFKGDPKDYIYMEVEHRRLSFMKNAFTNGHKTVENGSLHALQGVYIEKALRRERQLACQWISKKLSKVEIENLFRKWRIELNAKQRRLKLVNLLWSDCNDMEHIAESAAIVAKLAGFENPEKTFKEMFGLNFTLGQHAPTRHNTSKRSVLPML</sequence>
<dbReference type="GO" id="GO:0008017">
    <property type="term" value="F:microtubule binding"/>
    <property type="evidence" value="ECO:0007669"/>
    <property type="project" value="InterPro"/>
</dbReference>
<dbReference type="InterPro" id="IPR027640">
    <property type="entry name" value="Kinesin-like_fam"/>
</dbReference>
<dbReference type="InterPro" id="IPR001752">
    <property type="entry name" value="Kinesin_motor_dom"/>
</dbReference>
<evidence type="ECO:0000256" key="5">
    <source>
        <dbReference type="SAM" id="Coils"/>
    </source>
</evidence>
<dbReference type="GO" id="GO:0005524">
    <property type="term" value="F:ATP binding"/>
    <property type="evidence" value="ECO:0007669"/>
    <property type="project" value="InterPro"/>
</dbReference>
<dbReference type="GO" id="GO:0003777">
    <property type="term" value="F:microtubule motor activity"/>
    <property type="evidence" value="ECO:0007669"/>
    <property type="project" value="InterPro"/>
</dbReference>
<feature type="domain" description="Kinesin motor" evidence="6">
    <location>
        <begin position="180"/>
        <end position="235"/>
    </location>
</feature>
<dbReference type="PANTHER" id="PTHR47968:SF55">
    <property type="entry name" value="KINESIN-LIKE PROTEIN KIN-7H"/>
    <property type="match status" value="1"/>
</dbReference>
<dbReference type="SUPFAM" id="SSF52540">
    <property type="entry name" value="P-loop containing nucleoside triphosphate hydrolases"/>
    <property type="match status" value="1"/>
</dbReference>
<evidence type="ECO:0000259" key="6">
    <source>
        <dbReference type="PROSITE" id="PS50067"/>
    </source>
</evidence>
<evidence type="ECO:0000256" key="4">
    <source>
        <dbReference type="PROSITE-ProRule" id="PRU00283"/>
    </source>
</evidence>
<evidence type="ECO:0000256" key="2">
    <source>
        <dbReference type="ARBA" id="ARBA00022701"/>
    </source>
</evidence>
<dbReference type="Pfam" id="PF11995">
    <property type="entry name" value="DUF3490"/>
    <property type="match status" value="1"/>
</dbReference>
<dbReference type="InterPro" id="IPR036961">
    <property type="entry name" value="Kinesin_motor_dom_sf"/>
</dbReference>
<dbReference type="EMBL" id="VEPZ02000857">
    <property type="protein sequence ID" value="KAE8715667.1"/>
    <property type="molecule type" value="Genomic_DNA"/>
</dbReference>
<dbReference type="GO" id="GO:0005874">
    <property type="term" value="C:microtubule"/>
    <property type="evidence" value="ECO:0007669"/>
    <property type="project" value="UniProtKB-KW"/>
</dbReference>
<dbReference type="InterPro" id="IPR021881">
    <property type="entry name" value="NACK_C"/>
</dbReference>
<keyword evidence="3" id="KW-0505">Motor protein</keyword>
<protein>
    <recommendedName>
        <fullName evidence="6">Kinesin motor domain-containing protein</fullName>
    </recommendedName>
</protein>
<dbReference type="Proteomes" id="UP000436088">
    <property type="component" value="Unassembled WGS sequence"/>
</dbReference>
<dbReference type="PANTHER" id="PTHR47968">
    <property type="entry name" value="CENTROMERE PROTEIN E"/>
    <property type="match status" value="1"/>
</dbReference>
<evidence type="ECO:0000256" key="1">
    <source>
        <dbReference type="ARBA" id="ARBA00007310"/>
    </source>
</evidence>
<dbReference type="Gene3D" id="3.40.850.10">
    <property type="entry name" value="Kinesin motor domain"/>
    <property type="match status" value="3"/>
</dbReference>
<keyword evidence="8" id="KW-1185">Reference proteome</keyword>
<name>A0A6A3BI19_HIBSY</name>
<dbReference type="Pfam" id="PF00225">
    <property type="entry name" value="Kinesin"/>
    <property type="match status" value="2"/>
</dbReference>
<feature type="coiled-coil region" evidence="5">
    <location>
        <begin position="244"/>
        <end position="271"/>
    </location>
</feature>
<comment type="caution">
    <text evidence="7">The sequence shown here is derived from an EMBL/GenBank/DDBJ whole genome shotgun (WGS) entry which is preliminary data.</text>
</comment>
<evidence type="ECO:0000313" key="7">
    <source>
        <dbReference type="EMBL" id="KAE8715667.1"/>
    </source>
</evidence>